<sequence length="201" mass="21781">MILMPNETRRGFLGLMAGGLALAALPARALSTDQARALVQKSLDEVYAVINSGQSPAQMYKAFETIFARYADVDIIARSALGPAARQAGAAEFAAYRQAFQGYIGRKYGKRFREFIGSKIEVTGARQVKSFYAVTSVAYLNGRSPMEVEWHVSDKSGQSRYFNIIIEGVNMLASERAEIGAMLARRGGDLAGLTADLQKAG</sequence>
<dbReference type="EMBL" id="FOJO01000015">
    <property type="protein sequence ID" value="SFA56459.1"/>
    <property type="molecule type" value="Genomic_DNA"/>
</dbReference>
<dbReference type="InterPro" id="IPR008869">
    <property type="entry name" value="MlaC/ttg2D"/>
</dbReference>
<reference evidence="2 3" key="1">
    <citation type="submission" date="2016-10" db="EMBL/GenBank/DDBJ databases">
        <authorList>
            <person name="de Groot N.N."/>
        </authorList>
    </citation>
    <scope>NUCLEOTIDE SEQUENCE [LARGE SCALE GENOMIC DNA]</scope>
    <source>
        <strain evidence="2 3">CGMCC 1.6117</strain>
    </source>
</reference>
<dbReference type="AlphaFoldDB" id="A0A1I0TWZ2"/>
<keyword evidence="1" id="KW-0732">Signal</keyword>
<organism evidence="2 3">
    <name type="scientific">Paracoccus halophilus</name>
    <dbReference type="NCBI Taxonomy" id="376733"/>
    <lineage>
        <taxon>Bacteria</taxon>
        <taxon>Pseudomonadati</taxon>
        <taxon>Pseudomonadota</taxon>
        <taxon>Alphaproteobacteria</taxon>
        <taxon>Rhodobacterales</taxon>
        <taxon>Paracoccaceae</taxon>
        <taxon>Paracoccus</taxon>
    </lineage>
</organism>
<dbReference type="InterPro" id="IPR042245">
    <property type="entry name" value="Tgt2/MlaC_sf"/>
</dbReference>
<protein>
    <submittedName>
        <fullName evidence="2">Phospholipid transport system substrate-binding protein</fullName>
    </submittedName>
</protein>
<dbReference type="PROSITE" id="PS51318">
    <property type="entry name" value="TAT"/>
    <property type="match status" value="1"/>
</dbReference>
<evidence type="ECO:0000313" key="3">
    <source>
        <dbReference type="Proteomes" id="UP000182312"/>
    </source>
</evidence>
<feature type="signal peptide" evidence="1">
    <location>
        <begin position="1"/>
        <end position="29"/>
    </location>
</feature>
<proteinExistence type="predicted"/>
<dbReference type="PANTHER" id="PTHR36573">
    <property type="entry name" value="INTERMEMBRANE PHOSPHOLIPID TRANSPORT SYSTEM BINDING PROTEIN MLAC"/>
    <property type="match status" value="1"/>
</dbReference>
<dbReference type="PANTHER" id="PTHR36573:SF1">
    <property type="entry name" value="INTERMEMBRANE PHOSPHOLIPID TRANSPORT SYSTEM BINDING PROTEIN MLAC"/>
    <property type="match status" value="1"/>
</dbReference>
<gene>
    <name evidence="2" type="ORF">SAMN04487972_11531</name>
</gene>
<dbReference type="InterPro" id="IPR006311">
    <property type="entry name" value="TAT_signal"/>
</dbReference>
<dbReference type="Pfam" id="PF05494">
    <property type="entry name" value="MlaC"/>
    <property type="match status" value="1"/>
</dbReference>
<evidence type="ECO:0000313" key="2">
    <source>
        <dbReference type="EMBL" id="SFA56459.1"/>
    </source>
</evidence>
<accession>A0A1I0TWZ2</accession>
<evidence type="ECO:0000256" key="1">
    <source>
        <dbReference type="SAM" id="SignalP"/>
    </source>
</evidence>
<name>A0A1I0TWZ2_9RHOB</name>
<dbReference type="Gene3D" id="3.10.450.710">
    <property type="entry name" value="Tgt2/MlaC"/>
    <property type="match status" value="1"/>
</dbReference>
<dbReference type="Proteomes" id="UP000182312">
    <property type="component" value="Unassembled WGS sequence"/>
</dbReference>
<feature type="chain" id="PRO_5010245856" evidence="1">
    <location>
        <begin position="30"/>
        <end position="201"/>
    </location>
</feature>